<accession>A0A059ACF9</accession>
<dbReference type="PRINTS" id="PR00463">
    <property type="entry name" value="EP450I"/>
</dbReference>
<dbReference type="SUPFAM" id="SSF48264">
    <property type="entry name" value="Cytochrome P450"/>
    <property type="match status" value="1"/>
</dbReference>
<dbReference type="GO" id="GO:0020037">
    <property type="term" value="F:heme binding"/>
    <property type="evidence" value="ECO:0007669"/>
    <property type="project" value="InterPro"/>
</dbReference>
<dbReference type="PANTHER" id="PTHR24282">
    <property type="entry name" value="CYTOCHROME P450 FAMILY MEMBER"/>
    <property type="match status" value="1"/>
</dbReference>
<evidence type="ECO:0000256" key="13">
    <source>
        <dbReference type="RuleBase" id="RU000461"/>
    </source>
</evidence>
<dbReference type="GO" id="GO:0016705">
    <property type="term" value="F:oxidoreductase activity, acting on paired donors, with incorporation or reduction of molecular oxygen"/>
    <property type="evidence" value="ECO:0007669"/>
    <property type="project" value="InterPro"/>
</dbReference>
<proteinExistence type="inferred from homology"/>
<evidence type="ECO:0000313" key="15">
    <source>
        <dbReference type="EMBL" id="KCW51503.1"/>
    </source>
</evidence>
<keyword evidence="11 14" id="KW-0472">Membrane</keyword>
<evidence type="ECO:0000256" key="2">
    <source>
        <dbReference type="ARBA" id="ARBA00004167"/>
    </source>
</evidence>
<dbReference type="Gene3D" id="1.10.630.10">
    <property type="entry name" value="Cytochrome P450"/>
    <property type="match status" value="1"/>
</dbReference>
<evidence type="ECO:0000256" key="11">
    <source>
        <dbReference type="ARBA" id="ARBA00023136"/>
    </source>
</evidence>
<feature type="transmembrane region" description="Helical" evidence="14">
    <location>
        <begin position="6"/>
        <end position="30"/>
    </location>
</feature>
<evidence type="ECO:0000256" key="4">
    <source>
        <dbReference type="ARBA" id="ARBA00022617"/>
    </source>
</evidence>
<protein>
    <recommendedName>
        <fullName evidence="16">Cytochrome P450</fullName>
    </recommendedName>
</protein>
<comment type="cofactor">
    <cofactor evidence="1 12">
        <name>heme</name>
        <dbReference type="ChEBI" id="CHEBI:30413"/>
    </cofactor>
</comment>
<name>A0A059ACF9_EUCGR</name>
<keyword evidence="4 12" id="KW-0349">Heme</keyword>
<comment type="subcellular location">
    <subcellularLocation>
        <location evidence="2">Membrane</location>
        <topology evidence="2">Single-pass membrane protein</topology>
    </subcellularLocation>
</comment>
<dbReference type="InterPro" id="IPR002401">
    <property type="entry name" value="Cyt_P450_E_grp-I"/>
</dbReference>
<dbReference type="InterPro" id="IPR050665">
    <property type="entry name" value="Cytochrome_P450_Monooxygen"/>
</dbReference>
<dbReference type="AlphaFoldDB" id="A0A059ACF9"/>
<dbReference type="GO" id="GO:0005506">
    <property type="term" value="F:iron ion binding"/>
    <property type="evidence" value="ECO:0007669"/>
    <property type="project" value="InterPro"/>
</dbReference>
<evidence type="ECO:0000256" key="9">
    <source>
        <dbReference type="ARBA" id="ARBA00023004"/>
    </source>
</evidence>
<evidence type="ECO:0000256" key="3">
    <source>
        <dbReference type="ARBA" id="ARBA00010617"/>
    </source>
</evidence>
<keyword evidence="5 14" id="KW-0812">Transmembrane</keyword>
<evidence type="ECO:0000256" key="8">
    <source>
        <dbReference type="ARBA" id="ARBA00023002"/>
    </source>
</evidence>
<organism evidence="15">
    <name type="scientific">Eucalyptus grandis</name>
    <name type="common">Flooded gum</name>
    <dbReference type="NCBI Taxonomy" id="71139"/>
    <lineage>
        <taxon>Eukaryota</taxon>
        <taxon>Viridiplantae</taxon>
        <taxon>Streptophyta</taxon>
        <taxon>Embryophyta</taxon>
        <taxon>Tracheophyta</taxon>
        <taxon>Spermatophyta</taxon>
        <taxon>Magnoliopsida</taxon>
        <taxon>eudicotyledons</taxon>
        <taxon>Gunneridae</taxon>
        <taxon>Pentapetalae</taxon>
        <taxon>rosids</taxon>
        <taxon>malvids</taxon>
        <taxon>Myrtales</taxon>
        <taxon>Myrtaceae</taxon>
        <taxon>Myrtoideae</taxon>
        <taxon>Eucalypteae</taxon>
        <taxon>Eucalyptus</taxon>
    </lineage>
</organism>
<evidence type="ECO:0000256" key="7">
    <source>
        <dbReference type="ARBA" id="ARBA00022989"/>
    </source>
</evidence>
<keyword evidence="9 12" id="KW-0408">Iron</keyword>
<dbReference type="InParanoid" id="A0A059ACF9"/>
<evidence type="ECO:0000256" key="1">
    <source>
        <dbReference type="ARBA" id="ARBA00001971"/>
    </source>
</evidence>
<dbReference type="PRINTS" id="PR00385">
    <property type="entry name" value="P450"/>
</dbReference>
<dbReference type="PANTHER" id="PTHR24282:SF252">
    <property type="entry name" value="CYTOCHROME P450"/>
    <property type="match status" value="1"/>
</dbReference>
<dbReference type="Gramene" id="KCW51503">
    <property type="protein sequence ID" value="KCW51503"/>
    <property type="gene ID" value="EUGRSUZ_J01019"/>
</dbReference>
<dbReference type="InterPro" id="IPR001128">
    <property type="entry name" value="Cyt_P450"/>
</dbReference>
<evidence type="ECO:0000256" key="5">
    <source>
        <dbReference type="ARBA" id="ARBA00022692"/>
    </source>
</evidence>
<keyword evidence="8 13" id="KW-0560">Oxidoreductase</keyword>
<evidence type="ECO:0000256" key="6">
    <source>
        <dbReference type="ARBA" id="ARBA00022723"/>
    </source>
</evidence>
<sequence length="530" mass="59784">MELQVLKLVFTAFTVVFLGAVIRVLDIMIWRPQRLRSKLREQGVRGPPGSFLIGNLRDIKIKMLRSHSTTPSKPPSQEDEQALTHDCSSELFPSLDCWRQKYGSVFMFSVGNIQILYVYDVEAVKEMSTCTSLDFGKSSLQLKVTGPLIGQGISSSNGAHWAHQRKILAPELYVDKVKGMINLMVESSITLVNSWSEKIEKEGGVAEIEVDSHLRSFSGDVIAKACFGSNFAKGQEVFQKLRDLEEEISKTAFFFAIPGFRYLPTKSNREIWKLEREIRSIILKVAKERKETAPENDLLQMILEGAEKSGKLGRGDLMDRFIVDNCKIFYLAGYQTTAVAASWTLMLLASNPEWQAKVRDEVVQVLRGGQFPDADALRKMKTLTMVIYETLRLYPPVALFARETLEDMKFRNIQVPKGVNIWILTVTLHQDPEIWGPDAGRFNPERFANGVPKACKLPRTYLPFGAGPRSCLGQNFAMMQLKVLLALIISNFSLEISPKYRHSPALTLVIEPEFGVDLIVRRLSPSKTML</sequence>
<keyword evidence="7 14" id="KW-1133">Transmembrane helix</keyword>
<reference evidence="15" key="1">
    <citation type="submission" date="2013-07" db="EMBL/GenBank/DDBJ databases">
        <title>The genome of Eucalyptus grandis.</title>
        <authorList>
            <person name="Schmutz J."/>
            <person name="Hayes R."/>
            <person name="Myburg A."/>
            <person name="Tuskan G."/>
            <person name="Grattapaglia D."/>
            <person name="Rokhsar D.S."/>
        </authorList>
    </citation>
    <scope>NUCLEOTIDE SEQUENCE</scope>
    <source>
        <tissue evidence="15">Leaf extractions</tissue>
    </source>
</reference>
<dbReference type="eggNOG" id="KOG0157">
    <property type="taxonomic scope" value="Eukaryota"/>
</dbReference>
<feature type="binding site" description="axial binding residue" evidence="12">
    <location>
        <position position="471"/>
    </location>
    <ligand>
        <name>heme</name>
        <dbReference type="ChEBI" id="CHEBI:30413"/>
    </ligand>
    <ligandPart>
        <name>Fe</name>
        <dbReference type="ChEBI" id="CHEBI:18248"/>
    </ligandPart>
</feature>
<keyword evidence="10 13" id="KW-0503">Monooxygenase</keyword>
<dbReference type="InterPro" id="IPR017972">
    <property type="entry name" value="Cyt_P450_CS"/>
</dbReference>
<dbReference type="EMBL" id="KK198762">
    <property type="protein sequence ID" value="KCW51503.1"/>
    <property type="molecule type" value="Genomic_DNA"/>
</dbReference>
<evidence type="ECO:0008006" key="16">
    <source>
        <dbReference type="Google" id="ProtNLM"/>
    </source>
</evidence>
<comment type="similarity">
    <text evidence="3 13">Belongs to the cytochrome P450 family.</text>
</comment>
<dbReference type="Pfam" id="PF00067">
    <property type="entry name" value="p450"/>
    <property type="match status" value="1"/>
</dbReference>
<dbReference type="GO" id="GO:0016020">
    <property type="term" value="C:membrane"/>
    <property type="evidence" value="ECO:0007669"/>
    <property type="project" value="UniProtKB-SubCell"/>
</dbReference>
<dbReference type="GO" id="GO:0004497">
    <property type="term" value="F:monooxygenase activity"/>
    <property type="evidence" value="ECO:0000318"/>
    <property type="project" value="GO_Central"/>
</dbReference>
<evidence type="ECO:0000256" key="14">
    <source>
        <dbReference type="SAM" id="Phobius"/>
    </source>
</evidence>
<evidence type="ECO:0000256" key="10">
    <source>
        <dbReference type="ARBA" id="ARBA00023033"/>
    </source>
</evidence>
<keyword evidence="6 12" id="KW-0479">Metal-binding</keyword>
<evidence type="ECO:0000256" key="12">
    <source>
        <dbReference type="PIRSR" id="PIRSR602401-1"/>
    </source>
</evidence>
<gene>
    <name evidence="15" type="ORF">EUGRSUZ_J01019</name>
</gene>
<dbReference type="InterPro" id="IPR036396">
    <property type="entry name" value="Cyt_P450_sf"/>
</dbReference>
<dbReference type="PROSITE" id="PS00086">
    <property type="entry name" value="CYTOCHROME_P450"/>
    <property type="match status" value="1"/>
</dbReference>
<dbReference type="OMA" id="AQQHITH"/>